<protein>
    <submittedName>
        <fullName evidence="2">Uncharacterized protein</fullName>
    </submittedName>
</protein>
<evidence type="ECO:0000313" key="2">
    <source>
        <dbReference type="EMBL" id="JAE08450.1"/>
    </source>
</evidence>
<accession>A0A0A9F5Y1</accession>
<proteinExistence type="predicted"/>
<sequence>MLLIVSLIYNTICLCIVRWYAYRFVLSCAPVILFIWGN</sequence>
<reference evidence="2" key="1">
    <citation type="submission" date="2014-09" db="EMBL/GenBank/DDBJ databases">
        <authorList>
            <person name="Magalhaes I.L.F."/>
            <person name="Oliveira U."/>
            <person name="Santos F.R."/>
            <person name="Vidigal T.H.D.A."/>
            <person name="Brescovit A.D."/>
            <person name="Santos A.J."/>
        </authorList>
    </citation>
    <scope>NUCLEOTIDE SEQUENCE</scope>
    <source>
        <tissue evidence="2">Shoot tissue taken approximately 20 cm above the soil surface</tissue>
    </source>
</reference>
<organism evidence="2">
    <name type="scientific">Arundo donax</name>
    <name type="common">Giant reed</name>
    <name type="synonym">Donax arundinaceus</name>
    <dbReference type="NCBI Taxonomy" id="35708"/>
    <lineage>
        <taxon>Eukaryota</taxon>
        <taxon>Viridiplantae</taxon>
        <taxon>Streptophyta</taxon>
        <taxon>Embryophyta</taxon>
        <taxon>Tracheophyta</taxon>
        <taxon>Spermatophyta</taxon>
        <taxon>Magnoliopsida</taxon>
        <taxon>Liliopsida</taxon>
        <taxon>Poales</taxon>
        <taxon>Poaceae</taxon>
        <taxon>PACMAD clade</taxon>
        <taxon>Arundinoideae</taxon>
        <taxon>Arundineae</taxon>
        <taxon>Arundo</taxon>
    </lineage>
</organism>
<dbReference type="AlphaFoldDB" id="A0A0A9F5Y1"/>
<keyword evidence="1" id="KW-0812">Transmembrane</keyword>
<evidence type="ECO:0000256" key="1">
    <source>
        <dbReference type="SAM" id="Phobius"/>
    </source>
</evidence>
<keyword evidence="1" id="KW-1133">Transmembrane helix</keyword>
<name>A0A0A9F5Y1_ARUDO</name>
<keyword evidence="1" id="KW-0472">Membrane</keyword>
<reference evidence="2" key="2">
    <citation type="journal article" date="2015" name="Data Brief">
        <title>Shoot transcriptome of the giant reed, Arundo donax.</title>
        <authorList>
            <person name="Barrero R.A."/>
            <person name="Guerrero F.D."/>
            <person name="Moolhuijzen P."/>
            <person name="Goolsby J.A."/>
            <person name="Tidwell J."/>
            <person name="Bellgard S.E."/>
            <person name="Bellgard M.I."/>
        </authorList>
    </citation>
    <scope>NUCLEOTIDE SEQUENCE</scope>
    <source>
        <tissue evidence="2">Shoot tissue taken approximately 20 cm above the soil surface</tissue>
    </source>
</reference>
<feature type="transmembrane region" description="Helical" evidence="1">
    <location>
        <begin position="20"/>
        <end position="37"/>
    </location>
</feature>
<dbReference type="EMBL" id="GBRH01189446">
    <property type="protein sequence ID" value="JAE08450.1"/>
    <property type="molecule type" value="Transcribed_RNA"/>
</dbReference>